<name>A0A0H5QL07_9EUKA</name>
<proteinExistence type="predicted"/>
<dbReference type="AlphaFoldDB" id="A0A0H5QL07"/>
<sequence length="115" mass="12928">MIAGGPLLSFSTHPFSPSVLSRRCDICSKEELNVVRCSTILWGLPYMWSTLTWWTKFYEGFPNHPCSWLGLLPVMIQTATWSKPKKRRLLLLFALASIGRLLKGDDASSCVGHSN</sequence>
<protein>
    <submittedName>
        <fullName evidence="1">Uncharacterized protein</fullName>
    </submittedName>
</protein>
<accession>A0A0H5QL07</accession>
<reference evidence="1" key="1">
    <citation type="submission" date="2015-04" db="EMBL/GenBank/DDBJ databases">
        <title>The genome sequence of the plant pathogenic Rhizarian Plasmodiophora brassicae reveals insights in its biotrophic life cycle and the origin of chitin synthesis.</title>
        <authorList>
            <person name="Schwelm A."/>
            <person name="Fogelqvist J."/>
            <person name="Knaust A."/>
            <person name="Julke S."/>
            <person name="Lilja T."/>
            <person name="Dhandapani V."/>
            <person name="Bonilla-Rosso G."/>
            <person name="Karlsson M."/>
            <person name="Shevchenko A."/>
            <person name="Choi S.R."/>
            <person name="Kim H.G."/>
            <person name="Park J.Y."/>
            <person name="Lim Y.P."/>
            <person name="Ludwig-Muller J."/>
            <person name="Dixelius C."/>
        </authorList>
    </citation>
    <scope>NUCLEOTIDE SEQUENCE</scope>
    <source>
        <tissue evidence="1">Potato root galls</tissue>
    </source>
</reference>
<dbReference type="EMBL" id="HACM01002358">
    <property type="protein sequence ID" value="CRZ02800.1"/>
    <property type="molecule type" value="Transcribed_RNA"/>
</dbReference>
<evidence type="ECO:0000313" key="1">
    <source>
        <dbReference type="EMBL" id="CRZ02800.1"/>
    </source>
</evidence>
<organism evidence="1">
    <name type="scientific">Spongospora subterranea</name>
    <dbReference type="NCBI Taxonomy" id="70186"/>
    <lineage>
        <taxon>Eukaryota</taxon>
        <taxon>Sar</taxon>
        <taxon>Rhizaria</taxon>
        <taxon>Endomyxa</taxon>
        <taxon>Phytomyxea</taxon>
        <taxon>Plasmodiophorida</taxon>
        <taxon>Plasmodiophoridae</taxon>
        <taxon>Spongospora</taxon>
    </lineage>
</organism>